<evidence type="ECO:0000313" key="2">
    <source>
        <dbReference type="Proteomes" id="UP001283361"/>
    </source>
</evidence>
<keyword evidence="2" id="KW-1185">Reference proteome</keyword>
<proteinExistence type="predicted"/>
<sequence>MRDLSCTKATFCRGYKVARMGSVSTIRWSAYLPTQDHQVISELRGYSQTLVLNTEEPRWNIIKATGRNSATVYARSIDLIPSRQFFCTKCRIRNLPQPVPRYTLSYQTFPLYQLLYQKSTPTGAQVPYQKSIPTGAQVYTSLPDLSSVSGAVSEIYPYRCPGAVSEIYPYRCPGIHLATRPFLCFRSRIRNLPLPVPRYTLSYQTFPVSGAVPEIYPYRCPGIHLATRPFLCSRSRNRNLSLAVPRYTLRYQTFPLFQVPYQKSIPTGAQVYTSLPDLSSVPGAVPEIYPYRCPGIHRYLFQVPCPTGAHIHLATRPFLCFRSRIRNLLLPVPRYTLSYQTFPLFQEPYQKSTPTGAQEPYQKYVFTGAQVYFSLPDLSSVPGAAPEMYSLPVPS</sequence>
<organism evidence="1 2">
    <name type="scientific">Elysia crispata</name>
    <name type="common">lettuce slug</name>
    <dbReference type="NCBI Taxonomy" id="231223"/>
    <lineage>
        <taxon>Eukaryota</taxon>
        <taxon>Metazoa</taxon>
        <taxon>Spiralia</taxon>
        <taxon>Lophotrochozoa</taxon>
        <taxon>Mollusca</taxon>
        <taxon>Gastropoda</taxon>
        <taxon>Heterobranchia</taxon>
        <taxon>Euthyneura</taxon>
        <taxon>Panpulmonata</taxon>
        <taxon>Sacoglossa</taxon>
        <taxon>Placobranchoidea</taxon>
        <taxon>Plakobranchidae</taxon>
        <taxon>Elysia</taxon>
    </lineage>
</organism>
<gene>
    <name evidence="1" type="ORF">RRG08_064652</name>
</gene>
<dbReference type="Proteomes" id="UP001283361">
    <property type="component" value="Unassembled WGS sequence"/>
</dbReference>
<comment type="caution">
    <text evidence="1">The sequence shown here is derived from an EMBL/GenBank/DDBJ whole genome shotgun (WGS) entry which is preliminary data.</text>
</comment>
<name>A0AAE1B928_9GAST</name>
<protein>
    <submittedName>
        <fullName evidence="1">Uncharacterized protein</fullName>
    </submittedName>
</protein>
<reference evidence="1" key="1">
    <citation type="journal article" date="2023" name="G3 (Bethesda)">
        <title>A reference genome for the long-term kleptoplast-retaining sea slug Elysia crispata morphotype clarki.</title>
        <authorList>
            <person name="Eastman K.E."/>
            <person name="Pendleton A.L."/>
            <person name="Shaikh M.A."/>
            <person name="Suttiyut T."/>
            <person name="Ogas R."/>
            <person name="Tomko P."/>
            <person name="Gavelis G."/>
            <person name="Widhalm J.R."/>
            <person name="Wisecaver J.H."/>
        </authorList>
    </citation>
    <scope>NUCLEOTIDE SEQUENCE</scope>
    <source>
        <strain evidence="1">ECLA1</strain>
    </source>
</reference>
<evidence type="ECO:0000313" key="1">
    <source>
        <dbReference type="EMBL" id="KAK3802059.1"/>
    </source>
</evidence>
<accession>A0AAE1B928</accession>
<dbReference type="EMBL" id="JAWDGP010000269">
    <property type="protein sequence ID" value="KAK3802059.1"/>
    <property type="molecule type" value="Genomic_DNA"/>
</dbReference>
<dbReference type="AlphaFoldDB" id="A0AAE1B928"/>